<accession>A0A841FFD7</accession>
<name>A0A841FFD7_9ACTN</name>
<evidence type="ECO:0008006" key="3">
    <source>
        <dbReference type="Google" id="ProtNLM"/>
    </source>
</evidence>
<reference evidence="1 2" key="1">
    <citation type="submission" date="2020-08" db="EMBL/GenBank/DDBJ databases">
        <title>Genomic Encyclopedia of Type Strains, Phase IV (KMG-IV): sequencing the most valuable type-strain genomes for metagenomic binning, comparative biology and taxonomic classification.</title>
        <authorList>
            <person name="Goeker M."/>
        </authorList>
    </citation>
    <scope>NUCLEOTIDE SEQUENCE [LARGE SCALE GENOMIC DNA]</scope>
    <source>
        <strain evidence="1 2">YIM 65646</strain>
    </source>
</reference>
<dbReference type="RefSeq" id="WP_184787399.1">
    <property type="nucleotide sequence ID" value="NZ_BONT01000088.1"/>
</dbReference>
<protein>
    <recommendedName>
        <fullName evidence="3">Sensory transduction regulator</fullName>
    </recommendedName>
</protein>
<organism evidence="1 2">
    <name type="scientific">Phytomonospora endophytica</name>
    <dbReference type="NCBI Taxonomy" id="714109"/>
    <lineage>
        <taxon>Bacteria</taxon>
        <taxon>Bacillati</taxon>
        <taxon>Actinomycetota</taxon>
        <taxon>Actinomycetes</taxon>
        <taxon>Micromonosporales</taxon>
        <taxon>Micromonosporaceae</taxon>
        <taxon>Phytomonospora</taxon>
    </lineage>
</organism>
<dbReference type="Proteomes" id="UP000548476">
    <property type="component" value="Unassembled WGS sequence"/>
</dbReference>
<sequence>MNDDHPLSPTTAGHTGRAIYLDQETVAELLTGFDIKHAVDDDGDVLAYWDDVRVYFMFREEGEERVFSVRTFYDRRYEADDRRRLLSAVDDWNRRTLWPKVHTHTFEDGTLSCVGEIFLYAGFGVTRDHIEHSLKRWIGACLDVDEMLQEKLGPGTPGTC</sequence>
<comment type="caution">
    <text evidence="1">The sequence shown here is derived from an EMBL/GenBank/DDBJ whole genome shotgun (WGS) entry which is preliminary data.</text>
</comment>
<dbReference type="EMBL" id="JACHGT010000004">
    <property type="protein sequence ID" value="MBB6034554.1"/>
    <property type="molecule type" value="Genomic_DNA"/>
</dbReference>
<evidence type="ECO:0000313" key="2">
    <source>
        <dbReference type="Proteomes" id="UP000548476"/>
    </source>
</evidence>
<keyword evidence="2" id="KW-1185">Reference proteome</keyword>
<evidence type="ECO:0000313" key="1">
    <source>
        <dbReference type="EMBL" id="MBB6034554.1"/>
    </source>
</evidence>
<dbReference type="Pfam" id="PF10722">
    <property type="entry name" value="YbjN"/>
    <property type="match status" value="1"/>
</dbReference>
<proteinExistence type="predicted"/>
<gene>
    <name evidence="1" type="ORF">HNR73_002404</name>
</gene>
<dbReference type="AlphaFoldDB" id="A0A841FFD7"/>
<dbReference type="InterPro" id="IPR019660">
    <property type="entry name" value="Put_sensory_transdc_reg_YbjN"/>
</dbReference>